<feature type="region of interest" description="Disordered" evidence="1">
    <location>
        <begin position="387"/>
        <end position="422"/>
    </location>
</feature>
<dbReference type="GO" id="GO:0008017">
    <property type="term" value="F:microtubule binding"/>
    <property type="evidence" value="ECO:0007669"/>
    <property type="project" value="InterPro"/>
</dbReference>
<evidence type="ECO:0000313" key="3">
    <source>
        <dbReference type="Proteomes" id="UP000518266"/>
    </source>
</evidence>
<dbReference type="GO" id="GO:0034453">
    <property type="term" value="P:microtubule anchoring"/>
    <property type="evidence" value="ECO:0007669"/>
    <property type="project" value="InterPro"/>
</dbReference>
<accession>A0A7J5XCG6</accession>
<dbReference type="Proteomes" id="UP000518266">
    <property type="component" value="Unassembled WGS sequence"/>
</dbReference>
<feature type="compositionally biased region" description="Low complexity" evidence="1">
    <location>
        <begin position="125"/>
        <end position="137"/>
    </location>
</feature>
<feature type="region of interest" description="Disordered" evidence="1">
    <location>
        <begin position="225"/>
        <end position="268"/>
    </location>
</feature>
<dbReference type="InterPro" id="IPR028750">
    <property type="entry name" value="CEP350/CC187"/>
</dbReference>
<gene>
    <name evidence="2" type="ORF">F7725_027252</name>
</gene>
<feature type="compositionally biased region" description="Polar residues" evidence="1">
    <location>
        <begin position="62"/>
        <end position="78"/>
    </location>
</feature>
<dbReference type="PANTHER" id="PTHR13958:SF3">
    <property type="entry name" value="CAP-GLY DOMAIN-CONTAINING PROTEIN-RELATED"/>
    <property type="match status" value="1"/>
</dbReference>
<feature type="region of interest" description="Disordered" evidence="1">
    <location>
        <begin position="1"/>
        <end position="78"/>
    </location>
</feature>
<evidence type="ECO:0000256" key="1">
    <source>
        <dbReference type="SAM" id="MobiDB-lite"/>
    </source>
</evidence>
<feature type="compositionally biased region" description="Low complexity" evidence="1">
    <location>
        <begin position="14"/>
        <end position="40"/>
    </location>
</feature>
<dbReference type="PANTHER" id="PTHR13958">
    <property type="entry name" value="CENTROSOME-ASSOCIATED PROTEIN 350"/>
    <property type="match status" value="1"/>
</dbReference>
<evidence type="ECO:0000313" key="2">
    <source>
        <dbReference type="EMBL" id="KAF3834694.1"/>
    </source>
</evidence>
<organism evidence="2 3">
    <name type="scientific">Dissostichus mawsoni</name>
    <name type="common">Antarctic cod</name>
    <dbReference type="NCBI Taxonomy" id="36200"/>
    <lineage>
        <taxon>Eukaryota</taxon>
        <taxon>Metazoa</taxon>
        <taxon>Chordata</taxon>
        <taxon>Craniata</taxon>
        <taxon>Vertebrata</taxon>
        <taxon>Euteleostomi</taxon>
        <taxon>Actinopterygii</taxon>
        <taxon>Neopterygii</taxon>
        <taxon>Teleostei</taxon>
        <taxon>Neoteleostei</taxon>
        <taxon>Acanthomorphata</taxon>
        <taxon>Eupercaria</taxon>
        <taxon>Perciformes</taxon>
        <taxon>Notothenioidei</taxon>
        <taxon>Nototheniidae</taxon>
        <taxon>Dissostichus</taxon>
    </lineage>
</organism>
<comment type="caution">
    <text evidence="2">The sequence shown here is derived from an EMBL/GenBank/DDBJ whole genome shotgun (WGS) entry which is preliminary data.</text>
</comment>
<keyword evidence="3" id="KW-1185">Reference proteome</keyword>
<dbReference type="EMBL" id="JAAKFY010000025">
    <property type="protein sequence ID" value="KAF3834694.1"/>
    <property type="molecule type" value="Genomic_DNA"/>
</dbReference>
<feature type="compositionally biased region" description="Basic residues" evidence="1">
    <location>
        <begin position="178"/>
        <end position="196"/>
    </location>
</feature>
<protein>
    <submittedName>
        <fullName evidence="2">Uncharacterized protein</fullName>
    </submittedName>
</protein>
<sequence length="422" mass="47985">MRRSPYDKSTGGISSQHSSFHSSIHSPHLSSGSTPASSKPSARRIDALSSDSRRRGSDKSSPNSQARSVRSNEASGKLQSFLTTEVFSAETQKGVSFVLQLSSRRKLSRFSSEVSNRRTRPEETLSSLNSLSPSDSLSFRRPNISGADSSSHHSPSHASFETRDRDRTKKDAREGRGGRRRGRRKAAAPSRKKFKKQPMILSAATASLCRDTTSVATEYSLKFDESMTEDEIEERSFRSLLPSEAHRRGTMEKKPRPHDESEDDGANHNATVVSGVQHMLKDSFSQFTMDMVRQYMKDEEVRLQHQSSLLHLRQKAVKEKTKAELAWLEHQKKRLRDKGEDDKMPPIRKKQRGLLMKLQQEQEANKAARKERQLLLKQQEEIERMRNSTLRLKERLKSGGETPPTSSIMQRLKKMRSHTDEK</sequence>
<feature type="compositionally biased region" description="Basic and acidic residues" evidence="1">
    <location>
        <begin position="160"/>
        <end position="177"/>
    </location>
</feature>
<dbReference type="AlphaFoldDB" id="A0A7J5XCG6"/>
<feature type="compositionally biased region" description="Basic and acidic residues" evidence="1">
    <location>
        <begin position="43"/>
        <end position="58"/>
    </location>
</feature>
<name>A0A7J5XCG6_DISMA</name>
<dbReference type="GO" id="GO:0005813">
    <property type="term" value="C:centrosome"/>
    <property type="evidence" value="ECO:0007669"/>
    <property type="project" value="InterPro"/>
</dbReference>
<feature type="region of interest" description="Disordered" evidence="1">
    <location>
        <begin position="98"/>
        <end position="199"/>
    </location>
</feature>
<feature type="compositionally biased region" description="Basic and acidic residues" evidence="1">
    <location>
        <begin position="387"/>
        <end position="398"/>
    </location>
</feature>
<feature type="compositionally biased region" description="Basic and acidic residues" evidence="1">
    <location>
        <begin position="244"/>
        <end position="259"/>
    </location>
</feature>
<proteinExistence type="predicted"/>
<dbReference type="OrthoDB" id="306254at2759"/>
<reference evidence="2 3" key="1">
    <citation type="submission" date="2020-03" db="EMBL/GenBank/DDBJ databases">
        <title>Dissostichus mawsoni Genome sequencing and assembly.</title>
        <authorList>
            <person name="Park H."/>
        </authorList>
    </citation>
    <scope>NUCLEOTIDE SEQUENCE [LARGE SCALE GENOMIC DNA]</scope>
    <source>
        <strain evidence="2">DM0001</strain>
        <tissue evidence="2">Muscle</tissue>
    </source>
</reference>